<gene>
    <name evidence="2" type="ORF">PDESU_06175</name>
</gene>
<accession>A0A6C2UDE6</accession>
<sequence>MKRRLGPTPPYPLSPKSSNDWKWRRRVPRVGNFQWLEKRGSRLEHSRDWKEDFQRLEKPGEQAELASLARNHLRYFHLPRRQPRGGRSVARQLKKPERTEPRFPGGGRGADSEPARWTRQGRAGGGCGGCRRKPKPRDHGRPARPPQHSTKEPGGRGRGWRVFWLRRKRDRYGARG</sequence>
<dbReference type="AlphaFoldDB" id="A0A6C2UDE6"/>
<evidence type="ECO:0000313" key="2">
    <source>
        <dbReference type="EMBL" id="VGO17577.1"/>
    </source>
</evidence>
<proteinExistence type="predicted"/>
<name>A0A6C2UDE6_PONDE</name>
<keyword evidence="3" id="KW-1185">Reference proteome</keyword>
<protein>
    <submittedName>
        <fullName evidence="2">Uncharacterized protein</fullName>
    </submittedName>
</protein>
<dbReference type="EMBL" id="CAAHFG010000004">
    <property type="protein sequence ID" value="VGO17577.1"/>
    <property type="molecule type" value="Genomic_DNA"/>
</dbReference>
<dbReference type="Proteomes" id="UP000366872">
    <property type="component" value="Unassembled WGS sequence"/>
</dbReference>
<evidence type="ECO:0000313" key="3">
    <source>
        <dbReference type="Proteomes" id="UP000366872"/>
    </source>
</evidence>
<feature type="region of interest" description="Disordered" evidence="1">
    <location>
        <begin position="77"/>
        <end position="161"/>
    </location>
</feature>
<feature type="region of interest" description="Disordered" evidence="1">
    <location>
        <begin position="1"/>
        <end position="21"/>
    </location>
</feature>
<evidence type="ECO:0000256" key="1">
    <source>
        <dbReference type="SAM" id="MobiDB-lite"/>
    </source>
</evidence>
<reference evidence="2 3" key="1">
    <citation type="submission" date="2019-04" db="EMBL/GenBank/DDBJ databases">
        <authorList>
            <person name="Van Vliet M D."/>
        </authorList>
    </citation>
    <scope>NUCLEOTIDE SEQUENCE [LARGE SCALE GENOMIC DNA]</scope>
    <source>
        <strain evidence="2 3">F1</strain>
    </source>
</reference>
<organism evidence="2 3">
    <name type="scientific">Pontiella desulfatans</name>
    <dbReference type="NCBI Taxonomy" id="2750659"/>
    <lineage>
        <taxon>Bacteria</taxon>
        <taxon>Pseudomonadati</taxon>
        <taxon>Kiritimatiellota</taxon>
        <taxon>Kiritimatiellia</taxon>
        <taxon>Kiritimatiellales</taxon>
        <taxon>Pontiellaceae</taxon>
        <taxon>Pontiella</taxon>
    </lineage>
</organism>